<feature type="chain" id="PRO_5043944755" evidence="2">
    <location>
        <begin position="19"/>
        <end position="111"/>
    </location>
</feature>
<dbReference type="InterPro" id="IPR029058">
    <property type="entry name" value="AB_hydrolase_fold"/>
</dbReference>
<dbReference type="GO" id="GO:0006508">
    <property type="term" value="P:proteolysis"/>
    <property type="evidence" value="ECO:0007669"/>
    <property type="project" value="UniProtKB-KW"/>
</dbReference>
<evidence type="ECO:0000256" key="1">
    <source>
        <dbReference type="ARBA" id="ARBA00009431"/>
    </source>
</evidence>
<sequence>MINQLFFLFILFPILIFSHPFVVINDVSVDEIWDVTRTTYASHEAFTGYVKVNSTTNANMFYMLFESQDGNQDAPLAIWLQGGPGCSSLLGGNNKLNQKTSNTPRIEHTFI</sequence>
<keyword evidence="3" id="KW-0121">Carboxypeptidase</keyword>
<keyword evidence="2" id="KW-0732">Signal</keyword>
<dbReference type="Gene3D" id="3.40.50.1820">
    <property type="entry name" value="alpha/beta hydrolase"/>
    <property type="match status" value="1"/>
</dbReference>
<comment type="caution">
    <text evidence="3">The sequence shown here is derived from an EMBL/GenBank/DDBJ whole genome shotgun (WGS) entry which is preliminary data.</text>
</comment>
<evidence type="ECO:0000313" key="3">
    <source>
        <dbReference type="EMBL" id="KAJ3436443.1"/>
    </source>
</evidence>
<dbReference type="Pfam" id="PF00450">
    <property type="entry name" value="Peptidase_S10"/>
    <property type="match status" value="1"/>
</dbReference>
<keyword evidence="3" id="KW-0645">Protease</keyword>
<dbReference type="SUPFAM" id="SSF53474">
    <property type="entry name" value="alpha/beta-Hydrolases"/>
    <property type="match status" value="1"/>
</dbReference>
<feature type="signal peptide" evidence="2">
    <location>
        <begin position="1"/>
        <end position="18"/>
    </location>
</feature>
<protein>
    <submittedName>
        <fullName evidence="3">Serine protease family s10 serine carboxypeptidase</fullName>
    </submittedName>
</protein>
<dbReference type="Proteomes" id="UP001146793">
    <property type="component" value="Unassembled WGS sequence"/>
</dbReference>
<evidence type="ECO:0000256" key="2">
    <source>
        <dbReference type="SAM" id="SignalP"/>
    </source>
</evidence>
<reference evidence="3" key="1">
    <citation type="submission" date="2022-08" db="EMBL/GenBank/DDBJ databases">
        <title>Novel sulphate-reducing endosymbionts in the free-living metamonad Anaeramoeba.</title>
        <authorList>
            <person name="Jerlstrom-Hultqvist J."/>
            <person name="Cepicka I."/>
            <person name="Gallot-Lavallee L."/>
            <person name="Salas-Leiva D."/>
            <person name="Curtis B.A."/>
            <person name="Zahonova K."/>
            <person name="Pipaliya S."/>
            <person name="Dacks J."/>
            <person name="Roger A.J."/>
        </authorList>
    </citation>
    <scope>NUCLEOTIDE SEQUENCE</scope>
    <source>
        <strain evidence="3">Busselton2</strain>
    </source>
</reference>
<gene>
    <name evidence="3" type="ORF">M0812_18501</name>
</gene>
<dbReference type="AlphaFoldDB" id="A0AAV7Z8G1"/>
<keyword evidence="3" id="KW-0378">Hydrolase</keyword>
<comment type="similarity">
    <text evidence="1">Belongs to the peptidase S10 family.</text>
</comment>
<dbReference type="EMBL" id="JANTQA010000036">
    <property type="protein sequence ID" value="KAJ3436443.1"/>
    <property type="molecule type" value="Genomic_DNA"/>
</dbReference>
<name>A0AAV7Z8G1_9EUKA</name>
<accession>A0AAV7Z8G1</accession>
<proteinExistence type="inferred from homology"/>
<dbReference type="GO" id="GO:0004185">
    <property type="term" value="F:serine-type carboxypeptidase activity"/>
    <property type="evidence" value="ECO:0007669"/>
    <property type="project" value="InterPro"/>
</dbReference>
<organism evidence="3 4">
    <name type="scientific">Anaeramoeba flamelloides</name>
    <dbReference type="NCBI Taxonomy" id="1746091"/>
    <lineage>
        <taxon>Eukaryota</taxon>
        <taxon>Metamonada</taxon>
        <taxon>Anaeramoebidae</taxon>
        <taxon>Anaeramoeba</taxon>
    </lineage>
</organism>
<evidence type="ECO:0000313" key="4">
    <source>
        <dbReference type="Proteomes" id="UP001146793"/>
    </source>
</evidence>
<dbReference type="InterPro" id="IPR001563">
    <property type="entry name" value="Peptidase_S10"/>
</dbReference>